<evidence type="ECO:0000313" key="2">
    <source>
        <dbReference type="EMBL" id="GBN93345.1"/>
    </source>
</evidence>
<sequence length="95" mass="11423">MEQQQDLLKENEILKQNQSNKNDFIKKLMSRIESEPLEDYEIPHDEEERDPEDEEVLALKDRLRFQRKSWPTQVSIRRKLEPKSASLDDETQVLL</sequence>
<accession>A0A4Y2T2K8</accession>
<evidence type="ECO:0000313" key="3">
    <source>
        <dbReference type="Proteomes" id="UP000499080"/>
    </source>
</evidence>
<dbReference type="AlphaFoldDB" id="A0A4Y2T2K8"/>
<proteinExistence type="predicted"/>
<protein>
    <submittedName>
        <fullName evidence="2">Uncharacterized protein</fullName>
    </submittedName>
</protein>
<gene>
    <name evidence="2" type="ORF">AVEN_147307_1</name>
</gene>
<feature type="region of interest" description="Disordered" evidence="1">
    <location>
        <begin position="35"/>
        <end position="54"/>
    </location>
</feature>
<keyword evidence="3" id="KW-1185">Reference proteome</keyword>
<dbReference type="Proteomes" id="UP000499080">
    <property type="component" value="Unassembled WGS sequence"/>
</dbReference>
<evidence type="ECO:0000256" key="1">
    <source>
        <dbReference type="SAM" id="MobiDB-lite"/>
    </source>
</evidence>
<organism evidence="2 3">
    <name type="scientific">Araneus ventricosus</name>
    <name type="common">Orbweaver spider</name>
    <name type="synonym">Epeira ventricosa</name>
    <dbReference type="NCBI Taxonomy" id="182803"/>
    <lineage>
        <taxon>Eukaryota</taxon>
        <taxon>Metazoa</taxon>
        <taxon>Ecdysozoa</taxon>
        <taxon>Arthropoda</taxon>
        <taxon>Chelicerata</taxon>
        <taxon>Arachnida</taxon>
        <taxon>Araneae</taxon>
        <taxon>Araneomorphae</taxon>
        <taxon>Entelegynae</taxon>
        <taxon>Araneoidea</taxon>
        <taxon>Araneidae</taxon>
        <taxon>Araneus</taxon>
    </lineage>
</organism>
<reference evidence="2 3" key="1">
    <citation type="journal article" date="2019" name="Sci. Rep.">
        <title>Orb-weaving spider Araneus ventricosus genome elucidates the spidroin gene catalogue.</title>
        <authorList>
            <person name="Kono N."/>
            <person name="Nakamura H."/>
            <person name="Ohtoshi R."/>
            <person name="Moran D.A.P."/>
            <person name="Shinohara A."/>
            <person name="Yoshida Y."/>
            <person name="Fujiwara M."/>
            <person name="Mori M."/>
            <person name="Tomita M."/>
            <person name="Arakawa K."/>
        </authorList>
    </citation>
    <scope>NUCLEOTIDE SEQUENCE [LARGE SCALE GENOMIC DNA]</scope>
</reference>
<dbReference type="EMBL" id="BGPR01024900">
    <property type="protein sequence ID" value="GBN93345.1"/>
    <property type="molecule type" value="Genomic_DNA"/>
</dbReference>
<dbReference type="OrthoDB" id="421226at2759"/>
<name>A0A4Y2T2K8_ARAVE</name>
<comment type="caution">
    <text evidence="2">The sequence shown here is derived from an EMBL/GenBank/DDBJ whole genome shotgun (WGS) entry which is preliminary data.</text>
</comment>